<evidence type="ECO:0000313" key="4">
    <source>
        <dbReference type="EMBL" id="KAA2242937.1"/>
    </source>
</evidence>
<dbReference type="InterPro" id="IPR011050">
    <property type="entry name" value="Pectin_lyase_fold/virulence"/>
</dbReference>
<dbReference type="GO" id="GO:0030246">
    <property type="term" value="F:carbohydrate binding"/>
    <property type="evidence" value="ECO:0007669"/>
    <property type="project" value="InterPro"/>
</dbReference>
<gene>
    <name evidence="4" type="ORF">F0L74_10450</name>
</gene>
<dbReference type="InterPro" id="IPR003343">
    <property type="entry name" value="Big_2"/>
</dbReference>
<dbReference type="InterPro" id="IPR026444">
    <property type="entry name" value="Secre_tail"/>
</dbReference>
<dbReference type="InterPro" id="IPR008964">
    <property type="entry name" value="Invasin/intimin_cell_adhesion"/>
</dbReference>
<dbReference type="Pfam" id="PF03422">
    <property type="entry name" value="CBM_6"/>
    <property type="match status" value="1"/>
</dbReference>
<dbReference type="Gene3D" id="2.60.40.1080">
    <property type="match status" value="1"/>
</dbReference>
<dbReference type="SUPFAM" id="SSF49785">
    <property type="entry name" value="Galactose-binding domain-like"/>
    <property type="match status" value="2"/>
</dbReference>
<reference evidence="4 5" key="2">
    <citation type="submission" date="2019-09" db="EMBL/GenBank/DDBJ databases">
        <authorList>
            <person name="Jin C."/>
        </authorList>
    </citation>
    <scope>NUCLEOTIDE SEQUENCE [LARGE SCALE GENOMIC DNA]</scope>
    <source>
        <strain evidence="4 5">BN140078</strain>
    </source>
</reference>
<evidence type="ECO:0000256" key="1">
    <source>
        <dbReference type="ARBA" id="ARBA00022729"/>
    </source>
</evidence>
<dbReference type="Gene3D" id="2.160.20.10">
    <property type="entry name" value="Single-stranded right-handed beta-helix, Pectin lyase-like"/>
    <property type="match status" value="2"/>
</dbReference>
<dbReference type="SMART" id="SM00635">
    <property type="entry name" value="BID_2"/>
    <property type="match status" value="1"/>
</dbReference>
<dbReference type="InterPro" id="IPR006584">
    <property type="entry name" value="Cellulose-bd_IV"/>
</dbReference>
<dbReference type="InterPro" id="IPR051801">
    <property type="entry name" value="GH28_Enzymes"/>
</dbReference>
<feature type="domain" description="CBM6" evidence="3">
    <location>
        <begin position="1133"/>
        <end position="1272"/>
    </location>
</feature>
<comment type="caution">
    <text evidence="4">The sequence shown here is derived from an EMBL/GenBank/DDBJ whole genome shotgun (WGS) entry which is preliminary data.</text>
</comment>
<dbReference type="PROSITE" id="PS51175">
    <property type="entry name" value="CBM6"/>
    <property type="match status" value="1"/>
</dbReference>
<sequence length="1365" mass="144090">MILYRPFFINNQAVKPYLKNQSSMKTRILPTKQPWLLTVLLAIVLAAGLPDKTAAQTWRLIQPAYPTIDAFVAGYSVRDFGATGDGVTDVTSIFQARLTALGNLGGGTLFVPSGRYVIRGTLLIPRGVTLRGEWEKPVKGQAVNGTILMAYTGRGNESAASFITMEPTAGVVDLAIWYPEQLPDNITPYSPAITFGEPGYWGNEFCNARNITFVNAYTGLVFSRVNGGSCPMINGLYGTPLSRGFEIDNIADVGHLENIDFSPAYWAGSGLPNSPAAGSGYAGWIRANGTGIVMRRNDWSYTSFVKVEGYKIGFHAAPSIASQGAIPNGHNYWMTFTNCETGILCDGVSNVGIMFARVNTVGCTNGVVVGTAGSTDGALQLHTCSIGGSSNAISTDPSSLARVIVQQCTITGGKVNINGGTLMASDCDFNNNAPQITLGDKSRGIITGNRFKNTANIQNNSPYQSAIDHTPLALTKLPAVPTIVARAQQPSRKVMYLATAAPFNAKNDGVTDNTTAVQNALNQASADGGGIVFLPPGKYKFTGHLSIPRGVELKGATDNLAAPMGQGSILEPYADKNNPSGVPFIKMAQASGLRAVTINYPEQVSANIPNVPAYPYAIQGTGSDIYIVNVGLRATYNGVDLFTNKCDNHYVDGLAGHVFKNGVRVGGGAANGQVSNTQFNTSVYAAGAESKWGSWPNSPTGDNSNVYDYQYNNLDFLVLGNCTGEILYNNFVYGANRGIIYQKDGAGGPSGISLGSGIDGSRIGISFQGMGSGGFDLINSQIVALGDSTNKYLETTSTFTSSVNLYNADFWGNPGKSVELNGAGALNLQSGNFVQPGQLRFGWLKAGALSIHNTAVWSIGTILNAGAEPRFSAQSSIIDSNGIVPARAALFKNNLGNVWGVSIAGAMDRHGWTATASVNNGSARNALDSTASTRWDTQGSQTNGQTFTVDMKTMNTVRAVVLDCTQSRDDSPAGYNAYVSADGVNWGNPVASGAGTTGMTLITFPETVGRYIRIVQTGSKGNYWSIHEFYVFGRVNVASVTLDTTSRILKTGISHKLTATILPVNATIKTMIWSSSNPAIAKVDSNGLVTALATGQAVITVTTVDGGKTAICADTVTASGNTPHNGIAAAIPGIIEAELYDDGGPALAYADADAVNSGGYRPTEGVDVEPCAEGGYDVGYIAGGEWIKYTVNINTPGVYTLQLRLASPYTGKQLHVELDGVNISGPVNVPATGDWQTYQTVSVTTPSLGTGRKTLRIVMDTDGFNINYLNFISQSGAVQELTVYPNPVTGTQLNLQFNGAAHQAGRYRVLLFNALNRPVMSTTINTANGNGAVSLPLNKKLTPGYYLLELTDTTGKRTVKKVIVQ</sequence>
<dbReference type="InterPro" id="IPR000421">
    <property type="entry name" value="FA58C"/>
</dbReference>
<dbReference type="InterPro" id="IPR012334">
    <property type="entry name" value="Pectin_lyas_fold"/>
</dbReference>
<dbReference type="InterPro" id="IPR024535">
    <property type="entry name" value="RHGA/B-epi-like_pectate_lyase"/>
</dbReference>
<accession>A0A5B2VXG4</accession>
<dbReference type="SUPFAM" id="SSF51126">
    <property type="entry name" value="Pectin lyase-like"/>
    <property type="match status" value="2"/>
</dbReference>
<dbReference type="Gene3D" id="2.60.120.260">
    <property type="entry name" value="Galactose-binding domain-like"/>
    <property type="match status" value="2"/>
</dbReference>
<dbReference type="InterPro" id="IPR005084">
    <property type="entry name" value="CBM6"/>
</dbReference>
<dbReference type="PANTHER" id="PTHR31339:SF9">
    <property type="entry name" value="PLASMIN AND FIBRONECTIN-BINDING PROTEIN A"/>
    <property type="match status" value="1"/>
</dbReference>
<dbReference type="Pfam" id="PF00754">
    <property type="entry name" value="F5_F8_type_C"/>
    <property type="match status" value="1"/>
</dbReference>
<dbReference type="Pfam" id="PF18962">
    <property type="entry name" value="Por_Secre_tail"/>
    <property type="match status" value="1"/>
</dbReference>
<organism evidence="4 5">
    <name type="scientific">Chitinophaga agrisoli</name>
    <dbReference type="NCBI Taxonomy" id="2607653"/>
    <lineage>
        <taxon>Bacteria</taxon>
        <taxon>Pseudomonadati</taxon>
        <taxon>Bacteroidota</taxon>
        <taxon>Chitinophagia</taxon>
        <taxon>Chitinophagales</taxon>
        <taxon>Chitinophagaceae</taxon>
        <taxon>Chitinophaga</taxon>
    </lineage>
</organism>
<dbReference type="SMART" id="SM00606">
    <property type="entry name" value="CBD_IV"/>
    <property type="match status" value="1"/>
</dbReference>
<protein>
    <submittedName>
        <fullName evidence="4">Carbohydrate-binding protein</fullName>
    </submittedName>
</protein>
<dbReference type="PROSITE" id="PS50022">
    <property type="entry name" value="FA58C_3"/>
    <property type="match status" value="1"/>
</dbReference>
<name>A0A5B2VXG4_9BACT</name>
<evidence type="ECO:0000259" key="2">
    <source>
        <dbReference type="PROSITE" id="PS50022"/>
    </source>
</evidence>
<dbReference type="Proteomes" id="UP000324611">
    <property type="component" value="Unassembled WGS sequence"/>
</dbReference>
<evidence type="ECO:0000259" key="3">
    <source>
        <dbReference type="PROSITE" id="PS51175"/>
    </source>
</evidence>
<dbReference type="CDD" id="cd04080">
    <property type="entry name" value="CBM6_cellulase-like"/>
    <property type="match status" value="1"/>
</dbReference>
<feature type="domain" description="F5/8 type C" evidence="2">
    <location>
        <begin position="894"/>
        <end position="1034"/>
    </location>
</feature>
<reference evidence="4 5" key="1">
    <citation type="submission" date="2019-09" db="EMBL/GenBank/DDBJ databases">
        <title>Chitinophaga ginsengihumi sp. nov., isolated from soil of ginseng rhizosphere.</title>
        <authorList>
            <person name="Lee J."/>
        </authorList>
    </citation>
    <scope>NUCLEOTIDE SEQUENCE [LARGE SCALE GENOMIC DNA]</scope>
    <source>
        <strain evidence="4 5">BN140078</strain>
    </source>
</reference>
<keyword evidence="5" id="KW-1185">Reference proteome</keyword>
<dbReference type="EMBL" id="VUOC01000002">
    <property type="protein sequence ID" value="KAA2242937.1"/>
    <property type="molecule type" value="Genomic_DNA"/>
</dbReference>
<keyword evidence="1" id="KW-0732">Signal</keyword>
<dbReference type="NCBIfam" id="TIGR04183">
    <property type="entry name" value="Por_Secre_tail"/>
    <property type="match status" value="1"/>
</dbReference>
<evidence type="ECO:0000313" key="5">
    <source>
        <dbReference type="Proteomes" id="UP000324611"/>
    </source>
</evidence>
<dbReference type="InterPro" id="IPR008979">
    <property type="entry name" value="Galactose-bd-like_sf"/>
</dbReference>
<dbReference type="PANTHER" id="PTHR31339">
    <property type="entry name" value="PECTIN LYASE-RELATED"/>
    <property type="match status" value="1"/>
</dbReference>
<dbReference type="Pfam" id="PF02368">
    <property type="entry name" value="Big_2"/>
    <property type="match status" value="1"/>
</dbReference>
<proteinExistence type="predicted"/>
<dbReference type="Pfam" id="PF12708">
    <property type="entry name" value="Pect-lyase_RHGA_epim"/>
    <property type="match status" value="2"/>
</dbReference>
<dbReference type="SUPFAM" id="SSF49373">
    <property type="entry name" value="Invasin/intimin cell-adhesion fragments"/>
    <property type="match status" value="1"/>
</dbReference>